<sequence length="301" mass="32580">MQFGFKFRSSLAALTLALVTIVVSFPCLSSAHGSAVPEEEKLGILLVAFGSSMPEAQASFRNIEAKVHAAYPDIPVQWAFTSHIIREKLARTEGKDLLSPMQALAAMADSGFTHVAVQSLHTIPGEEFHGLLQTVNAFRFPGGIAHLSVGAPLLAVTADLERAAEAMLANVPEDRTSDEAVVFMGHGTHHPGNVYYIAMQEILRARDPLAFIGTVEGSPSLDQVRAELKKNDVHKAWLVPFMSVAGDHARNDMAGPEEDSWISILTADGVNCTPVLKGSAEFDNVVQIWVDHLDHALEELR</sequence>
<organism evidence="4 5">
    <name type="scientific">Paucidesulfovibrio gracilis DSM 16080</name>
    <dbReference type="NCBI Taxonomy" id="1121449"/>
    <lineage>
        <taxon>Bacteria</taxon>
        <taxon>Pseudomonadati</taxon>
        <taxon>Thermodesulfobacteriota</taxon>
        <taxon>Desulfovibrionia</taxon>
        <taxon>Desulfovibrionales</taxon>
        <taxon>Desulfovibrionaceae</taxon>
        <taxon>Paucidesulfovibrio</taxon>
    </lineage>
</organism>
<dbReference type="Proteomes" id="UP000190027">
    <property type="component" value="Unassembled WGS sequence"/>
</dbReference>
<evidence type="ECO:0000313" key="4">
    <source>
        <dbReference type="EMBL" id="SKA79048.1"/>
    </source>
</evidence>
<evidence type="ECO:0000256" key="3">
    <source>
        <dbReference type="SAM" id="SignalP"/>
    </source>
</evidence>
<dbReference type="GO" id="GO:0046872">
    <property type="term" value="F:metal ion binding"/>
    <property type="evidence" value="ECO:0007669"/>
    <property type="project" value="UniProtKB-KW"/>
</dbReference>
<name>A0A1T4WQA4_9BACT</name>
<feature type="signal peptide" evidence="3">
    <location>
        <begin position="1"/>
        <end position="31"/>
    </location>
</feature>
<feature type="active site" description="Proton acceptor" evidence="1">
    <location>
        <position position="186"/>
    </location>
</feature>
<dbReference type="Pfam" id="PF06180">
    <property type="entry name" value="CbiK"/>
    <property type="match status" value="1"/>
</dbReference>
<dbReference type="InterPro" id="IPR010388">
    <property type="entry name" value="Anaerobic_Co-chelatase"/>
</dbReference>
<feature type="binding site" evidence="2">
    <location>
        <position position="186"/>
    </location>
    <ligand>
        <name>Co(2+)</name>
        <dbReference type="ChEBI" id="CHEBI:48828"/>
    </ligand>
</feature>
<dbReference type="PIRSF" id="PIRSF033579">
    <property type="entry name" value="Anaer_Co_chel"/>
    <property type="match status" value="1"/>
</dbReference>
<gene>
    <name evidence="4" type="ORF">SAMN02745704_01242</name>
</gene>
<keyword evidence="3" id="KW-0732">Signal</keyword>
<feature type="binding site" evidence="2">
    <location>
        <position position="248"/>
    </location>
    <ligand>
        <name>Co(2+)</name>
        <dbReference type="ChEBI" id="CHEBI:48828"/>
    </ligand>
</feature>
<feature type="chain" id="PRO_5012594616" evidence="3">
    <location>
        <begin position="32"/>
        <end position="301"/>
    </location>
</feature>
<keyword evidence="2" id="KW-0479">Metal-binding</keyword>
<dbReference type="SUPFAM" id="SSF53800">
    <property type="entry name" value="Chelatase"/>
    <property type="match status" value="1"/>
</dbReference>
<dbReference type="STRING" id="1121449.SAMN02745704_01242"/>
<accession>A0A1T4WQA4</accession>
<evidence type="ECO:0000256" key="1">
    <source>
        <dbReference type="PIRSR" id="PIRSR033579-1"/>
    </source>
</evidence>
<dbReference type="CDD" id="cd03412">
    <property type="entry name" value="CbiK_N"/>
    <property type="match status" value="1"/>
</dbReference>
<keyword evidence="5" id="KW-1185">Reference proteome</keyword>
<dbReference type="GO" id="GO:0019251">
    <property type="term" value="P:anaerobic cobalamin biosynthetic process"/>
    <property type="evidence" value="ECO:0007669"/>
    <property type="project" value="InterPro"/>
</dbReference>
<protein>
    <submittedName>
        <fullName evidence="4">Sirohydrochlorin cobaltochelatase</fullName>
    </submittedName>
</protein>
<keyword evidence="2" id="KW-0170">Cobalt</keyword>
<feature type="binding site" evidence="2">
    <location>
        <position position="216"/>
    </location>
    <ligand>
        <name>Co(2+)</name>
        <dbReference type="ChEBI" id="CHEBI:48828"/>
    </ligand>
</feature>
<dbReference type="EMBL" id="FUYC01000003">
    <property type="protein sequence ID" value="SKA79048.1"/>
    <property type="molecule type" value="Genomic_DNA"/>
</dbReference>
<reference evidence="4 5" key="1">
    <citation type="submission" date="2017-02" db="EMBL/GenBank/DDBJ databases">
        <authorList>
            <person name="Peterson S.W."/>
        </authorList>
    </citation>
    <scope>NUCLEOTIDE SEQUENCE [LARGE SCALE GENOMIC DNA]</scope>
    <source>
        <strain evidence="4 5">DSM 16080</strain>
    </source>
</reference>
<evidence type="ECO:0000256" key="2">
    <source>
        <dbReference type="PIRSR" id="PIRSR033579-3"/>
    </source>
</evidence>
<dbReference type="AlphaFoldDB" id="A0A1T4WQA4"/>
<dbReference type="GO" id="GO:0016852">
    <property type="term" value="F:sirohydrochlorin cobaltochelatase activity"/>
    <property type="evidence" value="ECO:0007669"/>
    <property type="project" value="InterPro"/>
</dbReference>
<proteinExistence type="predicted"/>
<dbReference type="OrthoDB" id="9770331at2"/>
<evidence type="ECO:0000313" key="5">
    <source>
        <dbReference type="Proteomes" id="UP000190027"/>
    </source>
</evidence>
<dbReference type="Gene3D" id="3.40.50.1400">
    <property type="match status" value="2"/>
</dbReference>
<dbReference type="CDD" id="cd03413">
    <property type="entry name" value="CbiK_C"/>
    <property type="match status" value="1"/>
</dbReference>